<keyword evidence="1" id="KW-0175">Coiled coil</keyword>
<gene>
    <name evidence="3" type="ORF">DPX16_17780</name>
</gene>
<proteinExistence type="predicted"/>
<comment type="caution">
    <text evidence="3">The sequence shown here is derived from an EMBL/GenBank/DDBJ whole genome shotgun (WGS) entry which is preliminary data.</text>
</comment>
<dbReference type="Proteomes" id="UP000281406">
    <property type="component" value="Unassembled WGS sequence"/>
</dbReference>
<protein>
    <submittedName>
        <fullName evidence="3">Uncharacterized protein</fullName>
    </submittedName>
</protein>
<feature type="region of interest" description="Disordered" evidence="2">
    <location>
        <begin position="76"/>
        <end position="98"/>
    </location>
</feature>
<keyword evidence="4" id="KW-1185">Reference proteome</keyword>
<evidence type="ECO:0000256" key="2">
    <source>
        <dbReference type="SAM" id="MobiDB-lite"/>
    </source>
</evidence>
<evidence type="ECO:0000313" key="4">
    <source>
        <dbReference type="Proteomes" id="UP000281406"/>
    </source>
</evidence>
<evidence type="ECO:0000313" key="3">
    <source>
        <dbReference type="EMBL" id="ROL45664.1"/>
    </source>
</evidence>
<accession>A0A3N0YHS9</accession>
<evidence type="ECO:0000256" key="1">
    <source>
        <dbReference type="SAM" id="Coils"/>
    </source>
</evidence>
<dbReference type="AlphaFoldDB" id="A0A3N0YHS9"/>
<feature type="coiled-coil region" evidence="1">
    <location>
        <begin position="110"/>
        <end position="174"/>
    </location>
</feature>
<reference evidence="3 4" key="1">
    <citation type="submission" date="2018-10" db="EMBL/GenBank/DDBJ databases">
        <title>Genome assembly for a Yunnan-Guizhou Plateau 3E fish, Anabarilius grahami (Regan), and its evolutionary and genetic applications.</title>
        <authorList>
            <person name="Jiang W."/>
        </authorList>
    </citation>
    <scope>NUCLEOTIDE SEQUENCE [LARGE SCALE GENOMIC DNA]</scope>
    <source>
        <strain evidence="3">AG-KIZ</strain>
        <tissue evidence="3">Muscle</tissue>
    </source>
</reference>
<name>A0A3N0YHS9_ANAGA</name>
<sequence>MEQGQPSADSAVRSRPQREIQLPASLANFEVGYTPRVTVLTSTEAGELGAAAPAHDIPIPDPLSLPSVRAESCRSWVSSHHSRPRSRSSAASSTKRSIADGLSELQSAILEEQVKRMELAEVQRQIMEQTLVDEQCNLLDKEAKDALYEKEELLREQERERRRLEEKAEMAYKSKEAITRHQMLRR</sequence>
<organism evidence="3 4">
    <name type="scientific">Anabarilius grahami</name>
    <name type="common">Kanglang fish</name>
    <name type="synonym">Barilius grahami</name>
    <dbReference type="NCBI Taxonomy" id="495550"/>
    <lineage>
        <taxon>Eukaryota</taxon>
        <taxon>Metazoa</taxon>
        <taxon>Chordata</taxon>
        <taxon>Craniata</taxon>
        <taxon>Vertebrata</taxon>
        <taxon>Euteleostomi</taxon>
        <taxon>Actinopterygii</taxon>
        <taxon>Neopterygii</taxon>
        <taxon>Teleostei</taxon>
        <taxon>Ostariophysi</taxon>
        <taxon>Cypriniformes</taxon>
        <taxon>Xenocyprididae</taxon>
        <taxon>Xenocypridinae</taxon>
        <taxon>Xenocypridinae incertae sedis</taxon>
        <taxon>Anabarilius</taxon>
    </lineage>
</organism>
<feature type="compositionally biased region" description="Low complexity" evidence="2">
    <location>
        <begin position="87"/>
        <end position="96"/>
    </location>
</feature>
<dbReference type="EMBL" id="RJVU01042551">
    <property type="protein sequence ID" value="ROL45664.1"/>
    <property type="molecule type" value="Genomic_DNA"/>
</dbReference>